<reference evidence="1" key="1">
    <citation type="journal article" date="2014" name="J. Plant Res.">
        <title>Analysis of the complete plastid genome of the unicellular red alga Porphyridium purpureum.</title>
        <authorList>
            <person name="Tajima N."/>
            <person name="Sato S."/>
            <person name="Maruyama F."/>
            <person name="Kurokawa K."/>
            <person name="Ohta H."/>
            <person name="Tabata S."/>
            <person name="Sekine K."/>
            <person name="Moriyama T."/>
            <person name="Sato N."/>
        </authorList>
    </citation>
    <scope>NUCLEOTIDE SEQUENCE</scope>
</reference>
<sequence length="54" mass="6500">MLYMIYSGRKASNFANKLIIFYNKLRVYINIDIYNKDLFKLSIIINYNSQCLIK</sequence>
<accession>W0RZ44</accession>
<organism evidence="1">
    <name type="scientific">Porphyridium purpureum</name>
    <name type="common">Red alga</name>
    <name type="synonym">Porphyridium cruentum</name>
    <dbReference type="NCBI Taxonomy" id="35688"/>
    <lineage>
        <taxon>Eukaryota</taxon>
        <taxon>Rhodophyta</taxon>
        <taxon>Bangiophyceae</taxon>
        <taxon>Porphyridiales</taxon>
        <taxon>Porphyridiaceae</taxon>
        <taxon>Porphyridium</taxon>
    </lineage>
</organism>
<dbReference type="AlphaFoldDB" id="W0RZ44"/>
<keyword evidence="1" id="KW-0934">Plastid</keyword>
<dbReference type="RefSeq" id="YP_008965679.1">
    <property type="nucleotide sequence ID" value="NC_023133.1"/>
</dbReference>
<keyword evidence="1" id="KW-0150">Chloroplast</keyword>
<proteinExistence type="predicted"/>
<dbReference type="EMBL" id="AP012987">
    <property type="protein sequence ID" value="BAO23655.1"/>
    <property type="molecule type" value="Genomic_DNA"/>
</dbReference>
<dbReference type="GeneID" id="17964061"/>
<protein>
    <submittedName>
        <fullName evidence="1">Uncharacterized protein</fullName>
    </submittedName>
</protein>
<gene>
    <name evidence="1" type="primary">ORF54</name>
</gene>
<evidence type="ECO:0000313" key="1">
    <source>
        <dbReference type="EMBL" id="BAO23655.1"/>
    </source>
</evidence>
<name>W0RZ44_PORPP</name>
<geneLocation type="chloroplast" evidence="1"/>